<organism evidence="1 2">
    <name type="scientific">Salinimicrobium gaetbulicola</name>
    <dbReference type="NCBI Taxonomy" id="999702"/>
    <lineage>
        <taxon>Bacteria</taxon>
        <taxon>Pseudomonadati</taxon>
        <taxon>Bacteroidota</taxon>
        <taxon>Flavobacteriia</taxon>
        <taxon>Flavobacteriales</taxon>
        <taxon>Flavobacteriaceae</taxon>
        <taxon>Salinimicrobium</taxon>
    </lineage>
</organism>
<evidence type="ECO:0008006" key="3">
    <source>
        <dbReference type="Google" id="ProtNLM"/>
    </source>
</evidence>
<proteinExistence type="predicted"/>
<protein>
    <recommendedName>
        <fullName evidence="3">Adhesin</fullName>
    </recommendedName>
</protein>
<dbReference type="Proteomes" id="UP001597100">
    <property type="component" value="Unassembled WGS sequence"/>
</dbReference>
<reference evidence="2" key="1">
    <citation type="journal article" date="2019" name="Int. J. Syst. Evol. Microbiol.">
        <title>The Global Catalogue of Microorganisms (GCM) 10K type strain sequencing project: providing services to taxonomists for standard genome sequencing and annotation.</title>
        <authorList>
            <consortium name="The Broad Institute Genomics Platform"/>
            <consortium name="The Broad Institute Genome Sequencing Center for Infectious Disease"/>
            <person name="Wu L."/>
            <person name="Ma J."/>
        </authorList>
    </citation>
    <scope>NUCLEOTIDE SEQUENCE [LARGE SCALE GENOMIC DNA]</scope>
    <source>
        <strain evidence="2">CCUG 60898</strain>
    </source>
</reference>
<dbReference type="RefSeq" id="WP_380739641.1">
    <property type="nucleotide sequence ID" value="NZ_JBHTJP010000035.1"/>
</dbReference>
<gene>
    <name evidence="1" type="ORF">ACFQ1G_11380</name>
</gene>
<evidence type="ECO:0000313" key="1">
    <source>
        <dbReference type="EMBL" id="MFD0977394.1"/>
    </source>
</evidence>
<keyword evidence="2" id="KW-1185">Reference proteome</keyword>
<comment type="caution">
    <text evidence="1">The sequence shown here is derived from an EMBL/GenBank/DDBJ whole genome shotgun (WGS) entry which is preliminary data.</text>
</comment>
<accession>A0ABW3IHF7</accession>
<dbReference type="EMBL" id="JBHTJP010000035">
    <property type="protein sequence ID" value="MFD0977394.1"/>
    <property type="molecule type" value="Genomic_DNA"/>
</dbReference>
<sequence>MKTLLFLLTLFTATLASGQKETMQVMDAGSLKAISINSEEIYRVSISTAPVHSITIRSRSDGEYFNEISLDSEIRNNTLYLKSRFREILQSGFDKLSAHKVFAMEVELEIPEDMSVEIISNLASVFLEGEYDGVLIQLRAGSAYLKNFDGDAIINTFDGNIEVQANNAQYEVETRHGNVVLPDLANGSNFLKLTSINGNIKVQETK</sequence>
<evidence type="ECO:0000313" key="2">
    <source>
        <dbReference type="Proteomes" id="UP001597100"/>
    </source>
</evidence>
<name>A0ABW3IHF7_9FLAO</name>